<protein>
    <submittedName>
        <fullName evidence="2">Uncharacterized protein</fullName>
    </submittedName>
</protein>
<dbReference type="STRING" id="536979.SAMN04488055_1279"/>
<keyword evidence="3" id="KW-1185">Reference proteome</keyword>
<name>A0A1N6E3Q2_9BACT</name>
<keyword evidence="1" id="KW-0812">Transmembrane</keyword>
<accession>A0A1N6E3Q2</accession>
<proteinExistence type="predicted"/>
<feature type="transmembrane region" description="Helical" evidence="1">
    <location>
        <begin position="52"/>
        <end position="71"/>
    </location>
</feature>
<organism evidence="2 3">
    <name type="scientific">Chitinophaga niabensis</name>
    <dbReference type="NCBI Taxonomy" id="536979"/>
    <lineage>
        <taxon>Bacteria</taxon>
        <taxon>Pseudomonadati</taxon>
        <taxon>Bacteroidota</taxon>
        <taxon>Chitinophagia</taxon>
        <taxon>Chitinophagales</taxon>
        <taxon>Chitinophagaceae</taxon>
        <taxon>Chitinophaga</taxon>
    </lineage>
</organism>
<evidence type="ECO:0000313" key="3">
    <source>
        <dbReference type="Proteomes" id="UP000185003"/>
    </source>
</evidence>
<dbReference type="AlphaFoldDB" id="A0A1N6E3Q2"/>
<sequence length="79" mass="8415">MEENVGGGIVIYDIKDILMKKIFLAGAIIGLLLVLLSLLAKVNHWDGASTMLNFGIGGFVLLVVCGGILIMQSSRGVKR</sequence>
<gene>
    <name evidence="2" type="ORF">SAMN04488055_1279</name>
</gene>
<keyword evidence="1" id="KW-0472">Membrane</keyword>
<dbReference type="EMBL" id="FSRA01000001">
    <property type="protein sequence ID" value="SIN77634.1"/>
    <property type="molecule type" value="Genomic_DNA"/>
</dbReference>
<dbReference type="RefSeq" id="WP_074238433.1">
    <property type="nucleotide sequence ID" value="NZ_FSRA01000001.1"/>
</dbReference>
<reference evidence="2 3" key="1">
    <citation type="submission" date="2016-11" db="EMBL/GenBank/DDBJ databases">
        <authorList>
            <person name="Jaros S."/>
            <person name="Januszkiewicz K."/>
            <person name="Wedrychowicz H."/>
        </authorList>
    </citation>
    <scope>NUCLEOTIDE SEQUENCE [LARGE SCALE GENOMIC DNA]</scope>
    <source>
        <strain evidence="2 3">DSM 24787</strain>
    </source>
</reference>
<evidence type="ECO:0000313" key="2">
    <source>
        <dbReference type="EMBL" id="SIN77634.1"/>
    </source>
</evidence>
<keyword evidence="1" id="KW-1133">Transmembrane helix</keyword>
<evidence type="ECO:0000256" key="1">
    <source>
        <dbReference type="SAM" id="Phobius"/>
    </source>
</evidence>
<dbReference type="Proteomes" id="UP000185003">
    <property type="component" value="Unassembled WGS sequence"/>
</dbReference>
<feature type="transmembrane region" description="Helical" evidence="1">
    <location>
        <begin position="22"/>
        <end position="40"/>
    </location>
</feature>